<gene>
    <name evidence="2" type="ORF">BKA67DRAFT_558826</name>
</gene>
<sequence length="64" mass="7473">MIFHFRASAIAFLSVVACEDDDTVRNNLEEHGDSKLSFYPSSRHGRYFVQWSGDGYRLFFIRPI</sequence>
<organism evidence="2 3">
    <name type="scientific">Truncatella angustata</name>
    <dbReference type="NCBI Taxonomy" id="152316"/>
    <lineage>
        <taxon>Eukaryota</taxon>
        <taxon>Fungi</taxon>
        <taxon>Dikarya</taxon>
        <taxon>Ascomycota</taxon>
        <taxon>Pezizomycotina</taxon>
        <taxon>Sordariomycetes</taxon>
        <taxon>Xylariomycetidae</taxon>
        <taxon>Amphisphaeriales</taxon>
        <taxon>Sporocadaceae</taxon>
        <taxon>Truncatella</taxon>
    </lineage>
</organism>
<reference evidence="2" key="1">
    <citation type="journal article" date="2021" name="Nat. Commun.">
        <title>Genetic determinants of endophytism in the Arabidopsis root mycobiome.</title>
        <authorList>
            <person name="Mesny F."/>
            <person name="Miyauchi S."/>
            <person name="Thiergart T."/>
            <person name="Pickel B."/>
            <person name="Atanasova L."/>
            <person name="Karlsson M."/>
            <person name="Huettel B."/>
            <person name="Barry K.W."/>
            <person name="Haridas S."/>
            <person name="Chen C."/>
            <person name="Bauer D."/>
            <person name="Andreopoulos W."/>
            <person name="Pangilinan J."/>
            <person name="LaButti K."/>
            <person name="Riley R."/>
            <person name="Lipzen A."/>
            <person name="Clum A."/>
            <person name="Drula E."/>
            <person name="Henrissat B."/>
            <person name="Kohler A."/>
            <person name="Grigoriev I.V."/>
            <person name="Martin F.M."/>
            <person name="Hacquard S."/>
        </authorList>
    </citation>
    <scope>NUCLEOTIDE SEQUENCE</scope>
    <source>
        <strain evidence="2">MPI-SDFR-AT-0073</strain>
    </source>
</reference>
<dbReference type="RefSeq" id="XP_045962956.1">
    <property type="nucleotide sequence ID" value="XM_046102350.1"/>
</dbReference>
<proteinExistence type="predicted"/>
<name>A0A9P8UUG3_9PEZI</name>
<dbReference type="AlphaFoldDB" id="A0A9P8UUG3"/>
<keyword evidence="1" id="KW-0732">Signal</keyword>
<protein>
    <submittedName>
        <fullName evidence="2">Uncharacterized protein</fullName>
    </submittedName>
</protein>
<dbReference type="PROSITE" id="PS51257">
    <property type="entry name" value="PROKAR_LIPOPROTEIN"/>
    <property type="match status" value="1"/>
</dbReference>
<comment type="caution">
    <text evidence="2">The sequence shown here is derived from an EMBL/GenBank/DDBJ whole genome shotgun (WGS) entry which is preliminary data.</text>
</comment>
<evidence type="ECO:0000313" key="3">
    <source>
        <dbReference type="Proteomes" id="UP000758603"/>
    </source>
</evidence>
<dbReference type="Proteomes" id="UP000758603">
    <property type="component" value="Unassembled WGS sequence"/>
</dbReference>
<feature type="chain" id="PRO_5040485115" evidence="1">
    <location>
        <begin position="19"/>
        <end position="64"/>
    </location>
</feature>
<dbReference type="GeneID" id="70131242"/>
<evidence type="ECO:0000256" key="1">
    <source>
        <dbReference type="SAM" id="SignalP"/>
    </source>
</evidence>
<evidence type="ECO:0000313" key="2">
    <source>
        <dbReference type="EMBL" id="KAH6658722.1"/>
    </source>
</evidence>
<keyword evidence="3" id="KW-1185">Reference proteome</keyword>
<dbReference type="EMBL" id="JAGPXC010000002">
    <property type="protein sequence ID" value="KAH6658722.1"/>
    <property type="molecule type" value="Genomic_DNA"/>
</dbReference>
<feature type="signal peptide" evidence="1">
    <location>
        <begin position="1"/>
        <end position="18"/>
    </location>
</feature>
<accession>A0A9P8UUG3</accession>